<organism evidence="1 2">
    <name type="scientific">Brassica rapa subsp. trilocularis</name>
    <dbReference type="NCBI Taxonomy" id="1813537"/>
    <lineage>
        <taxon>Eukaryota</taxon>
        <taxon>Viridiplantae</taxon>
        <taxon>Streptophyta</taxon>
        <taxon>Embryophyta</taxon>
        <taxon>Tracheophyta</taxon>
        <taxon>Spermatophyta</taxon>
        <taxon>Magnoliopsida</taxon>
        <taxon>eudicotyledons</taxon>
        <taxon>Gunneridae</taxon>
        <taxon>Pentapetalae</taxon>
        <taxon>rosids</taxon>
        <taxon>malvids</taxon>
        <taxon>Brassicales</taxon>
        <taxon>Brassicaceae</taxon>
        <taxon>Brassiceae</taxon>
        <taxon>Brassica</taxon>
    </lineage>
</organism>
<comment type="caution">
    <text evidence="1">The sequence shown here is derived from an EMBL/GenBank/DDBJ whole genome shotgun (WGS) entry which is preliminary data.</text>
</comment>
<evidence type="ECO:0000313" key="1">
    <source>
        <dbReference type="EMBL" id="KAG5375966.1"/>
    </source>
</evidence>
<evidence type="ECO:0000313" key="2">
    <source>
        <dbReference type="Proteomes" id="UP000823674"/>
    </source>
</evidence>
<dbReference type="EMBL" id="JADBGQ010000010">
    <property type="protein sequence ID" value="KAG5375966.1"/>
    <property type="molecule type" value="Genomic_DNA"/>
</dbReference>
<accession>A0ABQ7KSA5</accession>
<name>A0ABQ7KSA5_BRACM</name>
<gene>
    <name evidence="1" type="primary">A10p012690.1_BraROA</name>
    <name evidence="1" type="ORF">IGI04_040562</name>
</gene>
<reference evidence="1 2" key="1">
    <citation type="submission" date="2021-03" db="EMBL/GenBank/DDBJ databases">
        <authorList>
            <person name="King G.J."/>
            <person name="Bancroft I."/>
            <person name="Baten A."/>
            <person name="Bloomfield J."/>
            <person name="Borpatragohain P."/>
            <person name="He Z."/>
            <person name="Irish N."/>
            <person name="Irwin J."/>
            <person name="Liu K."/>
            <person name="Mauleon R.P."/>
            <person name="Moore J."/>
            <person name="Morris R."/>
            <person name="Ostergaard L."/>
            <person name="Wang B."/>
            <person name="Wells R."/>
        </authorList>
    </citation>
    <scope>NUCLEOTIDE SEQUENCE [LARGE SCALE GENOMIC DNA]</scope>
    <source>
        <strain evidence="1">R-o-18</strain>
        <tissue evidence="1">Leaf</tissue>
    </source>
</reference>
<sequence>MDEETYQCAGFRTRPRFTFGFKSAIGSRLIRLVWYESSISPKAIFKPIRSARPKFRIFLI</sequence>
<keyword evidence="2" id="KW-1185">Reference proteome</keyword>
<proteinExistence type="predicted"/>
<dbReference type="Proteomes" id="UP000823674">
    <property type="component" value="Chromosome A10"/>
</dbReference>
<protein>
    <submittedName>
        <fullName evidence="1">Uncharacterized protein</fullName>
    </submittedName>
</protein>